<dbReference type="SUPFAM" id="SSF81296">
    <property type="entry name" value="E set domains"/>
    <property type="match status" value="1"/>
</dbReference>
<organism evidence="5 6">
    <name type="scientific">Phytohabitans aurantiacus</name>
    <dbReference type="NCBI Taxonomy" id="3016789"/>
    <lineage>
        <taxon>Bacteria</taxon>
        <taxon>Bacillati</taxon>
        <taxon>Actinomycetota</taxon>
        <taxon>Actinomycetes</taxon>
        <taxon>Micromonosporales</taxon>
        <taxon>Micromonosporaceae</taxon>
    </lineage>
</organism>
<keyword evidence="3" id="KW-0812">Transmembrane</keyword>
<dbReference type="Gene3D" id="2.70.50.50">
    <property type="entry name" value="chitin-binding protein cbp21"/>
    <property type="match status" value="1"/>
</dbReference>
<keyword evidence="3" id="KW-0472">Membrane</keyword>
<dbReference type="CDD" id="cd21177">
    <property type="entry name" value="LPMO_AA10"/>
    <property type="match status" value="1"/>
</dbReference>
<evidence type="ECO:0000259" key="4">
    <source>
        <dbReference type="Pfam" id="PF03067"/>
    </source>
</evidence>
<reference evidence="5" key="1">
    <citation type="submission" date="2022-12" db="EMBL/GenBank/DDBJ databases">
        <title>New Phytohabitans aurantiacus sp. RD004123 nov., an actinomycete isolated from soil.</title>
        <authorList>
            <person name="Triningsih D.W."/>
            <person name="Harunari E."/>
            <person name="Igarashi Y."/>
        </authorList>
    </citation>
    <scope>NUCLEOTIDE SEQUENCE</scope>
    <source>
        <strain evidence="5">RD004123</strain>
    </source>
</reference>
<name>A0ABQ5QMB2_9ACTN</name>
<dbReference type="EMBL" id="BSDI01000004">
    <property type="protein sequence ID" value="GLH95683.1"/>
    <property type="molecule type" value="Genomic_DNA"/>
</dbReference>
<evidence type="ECO:0000256" key="3">
    <source>
        <dbReference type="SAM" id="Phobius"/>
    </source>
</evidence>
<comment type="caution">
    <text evidence="5">The sequence shown here is derived from an EMBL/GenBank/DDBJ whole genome shotgun (WGS) entry which is preliminary data.</text>
</comment>
<dbReference type="PANTHER" id="PTHR34823">
    <property type="entry name" value="GLCNAC-BINDING PROTEIN A"/>
    <property type="match status" value="1"/>
</dbReference>
<dbReference type="Proteomes" id="UP001144280">
    <property type="component" value="Unassembled WGS sequence"/>
</dbReference>
<gene>
    <name evidence="5" type="ORF">Pa4123_09550</name>
</gene>
<keyword evidence="3" id="KW-1133">Transmembrane helix</keyword>
<evidence type="ECO:0000313" key="6">
    <source>
        <dbReference type="Proteomes" id="UP001144280"/>
    </source>
</evidence>
<protein>
    <recommendedName>
        <fullName evidence="4">Chitin-binding type-4 domain-containing protein</fullName>
    </recommendedName>
</protein>
<dbReference type="PANTHER" id="PTHR34823:SF1">
    <property type="entry name" value="CHITIN-BINDING TYPE-4 DOMAIN-CONTAINING PROTEIN"/>
    <property type="match status" value="1"/>
</dbReference>
<feature type="domain" description="Chitin-binding type-4" evidence="4">
    <location>
        <begin position="12"/>
        <end position="188"/>
    </location>
</feature>
<dbReference type="InterPro" id="IPR051024">
    <property type="entry name" value="GlcNAc_Chitin_IntDeg"/>
</dbReference>
<evidence type="ECO:0000256" key="2">
    <source>
        <dbReference type="SAM" id="MobiDB-lite"/>
    </source>
</evidence>
<proteinExistence type="predicted"/>
<dbReference type="InterPro" id="IPR004302">
    <property type="entry name" value="Cellulose/chitin-bd_N"/>
</dbReference>
<accession>A0ABQ5QMB2</accession>
<keyword evidence="1" id="KW-0732">Signal</keyword>
<dbReference type="InterPro" id="IPR014756">
    <property type="entry name" value="Ig_E-set"/>
</dbReference>
<sequence>MLLVAPAPASAHGALTNPVSRLAACGAEGDSAGTAACAAARKASRNDFGDWDNLRLPDVDGRDREVVPDGKLCSAGLSRYQGLDLPREDWPATTLTAGADLAFAYRGTIPHKGTFRLFVTRDGYDPTAPLTWSDLETKPFLTAKDPAMRSGSYRIKGELPSGKTGRHLIYTIWQNSDTPDTYYSCSDVVFKKAAAKAAKVAPSASESAPATEAAPPAVETTAPPPAAAADPEPVSATSALPLIGGGAALIVLFGAVYAVLLHRTRSRPDRRG</sequence>
<feature type="transmembrane region" description="Helical" evidence="3">
    <location>
        <begin position="239"/>
        <end position="261"/>
    </location>
</feature>
<keyword evidence="6" id="KW-1185">Reference proteome</keyword>
<feature type="region of interest" description="Disordered" evidence="2">
    <location>
        <begin position="201"/>
        <end position="232"/>
    </location>
</feature>
<dbReference type="Pfam" id="PF03067">
    <property type="entry name" value="LPMO_10"/>
    <property type="match status" value="1"/>
</dbReference>
<evidence type="ECO:0000313" key="5">
    <source>
        <dbReference type="EMBL" id="GLH95683.1"/>
    </source>
</evidence>
<evidence type="ECO:0000256" key="1">
    <source>
        <dbReference type="ARBA" id="ARBA00022729"/>
    </source>
</evidence>